<comment type="caution">
    <text evidence="1">The sequence shown here is derived from an EMBL/GenBank/DDBJ whole genome shotgun (WGS) entry which is preliminary data.</text>
</comment>
<gene>
    <name evidence="1" type="ORF">AAF454_06800</name>
</gene>
<evidence type="ECO:0000313" key="2">
    <source>
        <dbReference type="Proteomes" id="UP001398420"/>
    </source>
</evidence>
<proteinExistence type="predicted"/>
<dbReference type="EMBL" id="JBCEWA010000004">
    <property type="protein sequence ID" value="MEL5988124.1"/>
    <property type="molecule type" value="Genomic_DNA"/>
</dbReference>
<evidence type="ECO:0000313" key="1">
    <source>
        <dbReference type="EMBL" id="MEL5988124.1"/>
    </source>
</evidence>
<dbReference type="Proteomes" id="UP001398420">
    <property type="component" value="Unassembled WGS sequence"/>
</dbReference>
<sequence length="387" mass="45552">MNEFYMVADTARLKNIKPEELIQQPFYIVPKQIPCIQLQLDAQTIQHMLTHLPRQLEEMKQSLEQKVTRFQSASSVRQQYQAIEKELAKLVQNEAVIGQPISAESARILYDQVAYYLEWLMKEVVYNQQETLLSFTEKNWNEKKNIDDFLTVCHTWFETIFHVTPTLKKVDLQQDWLGISDDGITYNYHLFAGYDVLYDFKTMFKTADVPGFILNLSKFLVRDTTRGKTKTALTEFAYSRVIKGLGVYTDEDHLFCYRYNPLFQLSCSDFALPYLTERKRYMIYAMYDLRQNPISPFVQYDERKYGATIHAENNELKEAYANITPRFLACSYTEKEQGQLDFDRIPIQAMWLEDEAALRAFIQQDPQYPAFTQVLIEQFLKRIEGGK</sequence>
<reference evidence="1 2" key="1">
    <citation type="submission" date="2024-04" db="EMBL/GenBank/DDBJ databases">
        <authorList>
            <person name="Wu Y.S."/>
            <person name="Zhang L."/>
        </authorList>
    </citation>
    <scope>NUCLEOTIDE SEQUENCE [LARGE SCALE GENOMIC DNA]</scope>
    <source>
        <strain evidence="1 2">KG-01</strain>
    </source>
</reference>
<accession>A0ABU9LL09</accession>
<organism evidence="1 2">
    <name type="scientific">Kurthia gibsonii</name>
    <dbReference type="NCBI Taxonomy" id="33946"/>
    <lineage>
        <taxon>Bacteria</taxon>
        <taxon>Bacillati</taxon>
        <taxon>Bacillota</taxon>
        <taxon>Bacilli</taxon>
        <taxon>Bacillales</taxon>
        <taxon>Caryophanaceae</taxon>
        <taxon>Kurthia</taxon>
    </lineage>
</organism>
<dbReference type="RefSeq" id="WP_342302858.1">
    <property type="nucleotide sequence ID" value="NZ_JBCEWA010000004.1"/>
</dbReference>
<protein>
    <submittedName>
        <fullName evidence="1">Uncharacterized protein</fullName>
    </submittedName>
</protein>
<name>A0ABU9LL09_9BACL</name>
<keyword evidence="2" id="KW-1185">Reference proteome</keyword>